<keyword evidence="1" id="KW-0378">Hydrolase</keyword>
<dbReference type="InterPro" id="IPR014001">
    <property type="entry name" value="Helicase_ATP-bd"/>
</dbReference>
<evidence type="ECO:0008006" key="7">
    <source>
        <dbReference type="Google" id="ProtNLM"/>
    </source>
</evidence>
<dbReference type="Gene3D" id="3.40.50.10810">
    <property type="entry name" value="Tandem AAA-ATPase domain"/>
    <property type="match status" value="1"/>
</dbReference>
<proteinExistence type="predicted"/>
<dbReference type="InterPro" id="IPR050496">
    <property type="entry name" value="SNF2_RAD54_helicase_repair"/>
</dbReference>
<dbReference type="InterPro" id="IPR000330">
    <property type="entry name" value="SNF2_N"/>
</dbReference>
<sequence>MFKRKIFKCPMITLSSQSSLPRDSGDENTVTNSNISSTAHDLDLNAHIGLNKKPCTNQKALSASKQRFKHVQSGAAQQADAAVMMDIGNTPVSCPKEATYYKVLYIKQDSFFKKRAQKQYSDGFLVISQDFSAMLYNQDGKVSWTGRSRQVSGKGALAAAKSAFNKRLQLMRGRNGPKRGSSTKDGCDEEPEELEDDDCLRFELNSLIAEVDQVLDPELFRSGACFLRKGGGSASGIFSTTIITTDHDRPPTITAHATRHFIPPTSSVTSAAISSAEAPSRPAVPARHHHAPQAPGALLLNAVQWDNGKGVLLPVHQQLGQPMLCSKSNGIVGSRMSTLVAPVVVDPYLGRALRPHQREGVQFLYKCTMEQESGIEGCLLADEMGLGKTLQVITLIWTMLKQSPIEGQPAVHKVIVVTPATLVNQWAKEVTKWLGSERLKANVLMQGPKADEIVEDFVAVRGNYQHAGLLVTSYEAVRKYSSKLKGSCDLLVCDESHRLKSSGGNQTVRSLMELGCNKRILLTGTPVQNNLEEYYALLSFVAPEVLGSASQFKKIFSEPISKGRDRDATTEERKLGEERAEMMSKTVAPFVLRRTQAILARHLPPLHQIVVFCKPSDIQLKAYQHVLKKCGMSTSNLSGEDSRLALITALRKVCNSLALLIVAQDSQSSREDVIVLSKDSSKVGAQSRGSSMHACRSVLVDDDDGIQGGGWLKGLPACQDDSLLRAIESSGKLHCLSYLLHSMLTAGERCVVVSTSTATLDIIDDSICKAQGFTTVRIDGSVNPQDRQGIVDGFNLHGRGQVFMLSTRAGGAGLNLIGANNLVLFDSDWNPAADEQAMARIWRDGQKRPCHVFRLLTTGTIEEKVYQRQIMKGDLATAVNNQQHVEGGSASHLGKDCSSSTSSSCVTSGLGCSSGGAGGRQFTKEDLKHLFSLWPHSDQCETRILLDSSMIPCEQQPLQWLNLRDIRSAQQGVEDGDIRVTPTAHHGAPQGESQQQYQHVKGAVSSGLVTAVARVTKRVEVETLNCPLKVLEESRRDDEGGNKPLDPCDIDDEGGNKPLRHCGIKEGICLESVLGRDVGVVDAADEKDICCSSKKRPGSASFKDRLIKQWAVEEGVDLEL</sequence>
<dbReference type="GO" id="GO:0015616">
    <property type="term" value="F:DNA translocase activity"/>
    <property type="evidence" value="ECO:0007669"/>
    <property type="project" value="TreeGrafter"/>
</dbReference>
<dbReference type="Pfam" id="PF00176">
    <property type="entry name" value="SNF2-rel_dom"/>
    <property type="match status" value="1"/>
</dbReference>
<dbReference type="PROSITE" id="PS51192">
    <property type="entry name" value="HELICASE_ATP_BIND_1"/>
    <property type="match status" value="1"/>
</dbReference>
<evidence type="ECO:0000256" key="2">
    <source>
        <dbReference type="SAM" id="MobiDB-lite"/>
    </source>
</evidence>
<dbReference type="Proteomes" id="UP000232323">
    <property type="component" value="Unassembled WGS sequence"/>
</dbReference>
<accession>A0A250XJ93</accession>
<evidence type="ECO:0000259" key="4">
    <source>
        <dbReference type="PROSITE" id="PS51194"/>
    </source>
</evidence>
<dbReference type="STRING" id="1157962.A0A250XJ93"/>
<dbReference type="SMART" id="SM00490">
    <property type="entry name" value="HELICc"/>
    <property type="match status" value="1"/>
</dbReference>
<dbReference type="SUPFAM" id="SSF52540">
    <property type="entry name" value="P-loop containing nucleoside triphosphate hydrolases"/>
    <property type="match status" value="2"/>
</dbReference>
<dbReference type="GO" id="GO:0000724">
    <property type="term" value="P:double-strand break repair via homologous recombination"/>
    <property type="evidence" value="ECO:0007669"/>
    <property type="project" value="TreeGrafter"/>
</dbReference>
<evidence type="ECO:0000259" key="3">
    <source>
        <dbReference type="PROSITE" id="PS51192"/>
    </source>
</evidence>
<dbReference type="EMBL" id="BEGY01000089">
    <property type="protein sequence ID" value="GAX82989.1"/>
    <property type="molecule type" value="Genomic_DNA"/>
</dbReference>
<dbReference type="PROSITE" id="PS51194">
    <property type="entry name" value="HELICASE_CTER"/>
    <property type="match status" value="1"/>
</dbReference>
<feature type="region of interest" description="Disordered" evidence="2">
    <location>
        <begin position="172"/>
        <end position="192"/>
    </location>
</feature>
<dbReference type="OrthoDB" id="413460at2759"/>
<dbReference type="InterPro" id="IPR038718">
    <property type="entry name" value="SNF2-like_sf"/>
</dbReference>
<evidence type="ECO:0000313" key="6">
    <source>
        <dbReference type="Proteomes" id="UP000232323"/>
    </source>
</evidence>
<dbReference type="InterPro" id="IPR027417">
    <property type="entry name" value="P-loop_NTPase"/>
</dbReference>
<dbReference type="GO" id="GO:0005524">
    <property type="term" value="F:ATP binding"/>
    <property type="evidence" value="ECO:0007669"/>
    <property type="project" value="InterPro"/>
</dbReference>
<comment type="caution">
    <text evidence="5">The sequence shown here is derived from an EMBL/GenBank/DDBJ whole genome shotgun (WGS) entry which is preliminary data.</text>
</comment>
<dbReference type="PANTHER" id="PTHR45629">
    <property type="entry name" value="SNF2/RAD54 FAMILY MEMBER"/>
    <property type="match status" value="1"/>
</dbReference>
<feature type="domain" description="Helicase ATP-binding" evidence="3">
    <location>
        <begin position="369"/>
        <end position="544"/>
    </location>
</feature>
<dbReference type="CDD" id="cd18793">
    <property type="entry name" value="SF2_C_SNF"/>
    <property type="match status" value="1"/>
</dbReference>
<dbReference type="Gene3D" id="1.20.120.850">
    <property type="entry name" value="SWI2/SNF2 ATPases, N-terminal domain"/>
    <property type="match status" value="1"/>
</dbReference>
<gene>
    <name evidence="5" type="ORF">CEUSTIGMA_g10416.t1</name>
</gene>
<dbReference type="GO" id="GO:0007131">
    <property type="term" value="P:reciprocal meiotic recombination"/>
    <property type="evidence" value="ECO:0007669"/>
    <property type="project" value="TreeGrafter"/>
</dbReference>
<dbReference type="FunFam" id="3.40.50.10810:FF:000020">
    <property type="entry name" value="DNA repair and recombination protein RAD54B"/>
    <property type="match status" value="1"/>
</dbReference>
<dbReference type="AlphaFoldDB" id="A0A250XJ93"/>
<dbReference type="Gene3D" id="3.40.50.300">
    <property type="entry name" value="P-loop containing nucleotide triphosphate hydrolases"/>
    <property type="match status" value="2"/>
</dbReference>
<reference evidence="5 6" key="1">
    <citation type="submission" date="2017-08" db="EMBL/GenBank/DDBJ databases">
        <title>Acidophilic green algal genome provides insights into adaptation to an acidic environment.</title>
        <authorList>
            <person name="Hirooka S."/>
            <person name="Hirose Y."/>
            <person name="Kanesaki Y."/>
            <person name="Higuchi S."/>
            <person name="Fujiwara T."/>
            <person name="Onuma R."/>
            <person name="Era A."/>
            <person name="Ohbayashi R."/>
            <person name="Uzuka A."/>
            <person name="Nozaki H."/>
            <person name="Yoshikawa H."/>
            <person name="Miyagishima S.Y."/>
        </authorList>
    </citation>
    <scope>NUCLEOTIDE SEQUENCE [LARGE SCALE GENOMIC DNA]</scope>
    <source>
        <strain evidence="5 6">NIES-2499</strain>
    </source>
</reference>
<dbReference type="Pfam" id="PF00271">
    <property type="entry name" value="Helicase_C"/>
    <property type="match status" value="1"/>
</dbReference>
<dbReference type="SMART" id="SM00487">
    <property type="entry name" value="DEXDc"/>
    <property type="match status" value="1"/>
</dbReference>
<organism evidence="5 6">
    <name type="scientific">Chlamydomonas eustigma</name>
    <dbReference type="NCBI Taxonomy" id="1157962"/>
    <lineage>
        <taxon>Eukaryota</taxon>
        <taxon>Viridiplantae</taxon>
        <taxon>Chlorophyta</taxon>
        <taxon>core chlorophytes</taxon>
        <taxon>Chlorophyceae</taxon>
        <taxon>CS clade</taxon>
        <taxon>Chlamydomonadales</taxon>
        <taxon>Chlamydomonadaceae</taxon>
        <taxon>Chlamydomonas</taxon>
    </lineage>
</organism>
<dbReference type="CDD" id="cd18004">
    <property type="entry name" value="DEXHc_RAD54"/>
    <property type="match status" value="1"/>
</dbReference>
<dbReference type="InterPro" id="IPR001650">
    <property type="entry name" value="Helicase_C-like"/>
</dbReference>
<dbReference type="InterPro" id="IPR049730">
    <property type="entry name" value="SNF2/RAD54-like_C"/>
</dbReference>
<dbReference type="GO" id="GO:0005634">
    <property type="term" value="C:nucleus"/>
    <property type="evidence" value="ECO:0007669"/>
    <property type="project" value="TreeGrafter"/>
</dbReference>
<dbReference type="GO" id="GO:0016787">
    <property type="term" value="F:hydrolase activity"/>
    <property type="evidence" value="ECO:0007669"/>
    <property type="project" value="UniProtKB-KW"/>
</dbReference>
<evidence type="ECO:0000256" key="1">
    <source>
        <dbReference type="ARBA" id="ARBA00022801"/>
    </source>
</evidence>
<dbReference type="PANTHER" id="PTHR45629:SF7">
    <property type="entry name" value="DNA EXCISION REPAIR PROTEIN ERCC-6-RELATED"/>
    <property type="match status" value="1"/>
</dbReference>
<name>A0A250XJ93_9CHLO</name>
<evidence type="ECO:0000313" key="5">
    <source>
        <dbReference type="EMBL" id="GAX82989.1"/>
    </source>
</evidence>
<keyword evidence="6" id="KW-1185">Reference proteome</keyword>
<feature type="domain" description="Helicase C-terminal" evidence="4">
    <location>
        <begin position="738"/>
        <end position="886"/>
    </location>
</feature>
<protein>
    <recommendedName>
        <fullName evidence="7">DNA repair and recombination protein RAD54B</fullName>
    </recommendedName>
</protein>